<evidence type="ECO:0000256" key="1">
    <source>
        <dbReference type="ARBA" id="ARBA00022614"/>
    </source>
</evidence>
<evidence type="ECO:0000256" key="8">
    <source>
        <dbReference type="SAM" id="Phobius"/>
    </source>
</evidence>
<dbReference type="Pfam" id="PF07714">
    <property type="entry name" value="PK_Tyr_Ser-Thr"/>
    <property type="match status" value="1"/>
</dbReference>
<dbReference type="InterPro" id="IPR013210">
    <property type="entry name" value="LRR_N_plant-typ"/>
</dbReference>
<dbReference type="PANTHER" id="PTHR46084">
    <property type="entry name" value="PROTEIN MALE DISCOVERER 2"/>
    <property type="match status" value="1"/>
</dbReference>
<evidence type="ECO:0000256" key="4">
    <source>
        <dbReference type="ARBA" id="ARBA00022737"/>
    </source>
</evidence>
<dbReference type="EMBL" id="LFYR01000167">
    <property type="protein sequence ID" value="KMZ75492.1"/>
    <property type="molecule type" value="Genomic_DNA"/>
</dbReference>
<keyword evidence="2 8" id="KW-0812">Transmembrane</keyword>
<gene>
    <name evidence="11" type="ORF">ZOSMA_114G00890</name>
</gene>
<evidence type="ECO:0000256" key="5">
    <source>
        <dbReference type="ARBA" id="ARBA00022989"/>
    </source>
</evidence>
<evidence type="ECO:0000256" key="2">
    <source>
        <dbReference type="ARBA" id="ARBA00022692"/>
    </source>
</evidence>
<keyword evidence="5 8" id="KW-1133">Transmembrane helix</keyword>
<keyword evidence="6 8" id="KW-0472">Membrane</keyword>
<feature type="signal peptide" evidence="9">
    <location>
        <begin position="1"/>
        <end position="22"/>
    </location>
</feature>
<dbReference type="Gene3D" id="3.80.10.10">
    <property type="entry name" value="Ribonuclease Inhibitor"/>
    <property type="match status" value="1"/>
</dbReference>
<feature type="transmembrane region" description="Helical" evidence="8">
    <location>
        <begin position="269"/>
        <end position="291"/>
    </location>
</feature>
<evidence type="ECO:0000256" key="6">
    <source>
        <dbReference type="ARBA" id="ARBA00023136"/>
    </source>
</evidence>
<dbReference type="GO" id="GO:0004672">
    <property type="term" value="F:protein kinase activity"/>
    <property type="evidence" value="ECO:0007669"/>
    <property type="project" value="InterPro"/>
</dbReference>
<evidence type="ECO:0000313" key="12">
    <source>
        <dbReference type="Proteomes" id="UP000036987"/>
    </source>
</evidence>
<dbReference type="InterPro" id="IPR032675">
    <property type="entry name" value="LRR_dom_sf"/>
</dbReference>
<dbReference type="STRING" id="29655.A0A0K9Q4P0"/>
<accession>A0A0K9Q4P0</accession>
<keyword evidence="4" id="KW-0677">Repeat</keyword>
<dbReference type="Gene3D" id="3.30.200.20">
    <property type="entry name" value="Phosphorylase Kinase, domain 1"/>
    <property type="match status" value="1"/>
</dbReference>
<evidence type="ECO:0000313" key="11">
    <source>
        <dbReference type="EMBL" id="KMZ75492.1"/>
    </source>
</evidence>
<comment type="subcellular location">
    <subcellularLocation>
        <location evidence="7">Endomembrane system</location>
        <topology evidence="7">Single-pass type I membrane protein</topology>
    </subcellularLocation>
</comment>
<dbReference type="FunFam" id="3.80.10.10:FF:000129">
    <property type="entry name" value="Leucine-rich repeat receptor-like kinase"/>
    <property type="match status" value="1"/>
</dbReference>
<dbReference type="Gene3D" id="1.10.510.10">
    <property type="entry name" value="Transferase(Phosphotransferase) domain 1"/>
    <property type="match status" value="1"/>
</dbReference>
<dbReference type="AlphaFoldDB" id="A0A0K9Q4P0"/>
<dbReference type="InterPro" id="IPR001245">
    <property type="entry name" value="Ser-Thr/Tyr_kinase_cat_dom"/>
</dbReference>
<proteinExistence type="predicted"/>
<dbReference type="SUPFAM" id="SSF56112">
    <property type="entry name" value="Protein kinase-like (PK-like)"/>
    <property type="match status" value="1"/>
</dbReference>
<feature type="domain" description="Protein kinase" evidence="10">
    <location>
        <begin position="331"/>
        <end position="594"/>
    </location>
</feature>
<keyword evidence="11" id="KW-0418">Kinase</keyword>
<dbReference type="FunFam" id="3.30.200.20:FF:000489">
    <property type="entry name" value="Inactive receptor-like serine/threonine-protein kinase"/>
    <property type="match status" value="1"/>
</dbReference>
<evidence type="ECO:0000259" key="10">
    <source>
        <dbReference type="PROSITE" id="PS50011"/>
    </source>
</evidence>
<reference evidence="12" key="1">
    <citation type="journal article" date="2016" name="Nature">
        <title>The genome of the seagrass Zostera marina reveals angiosperm adaptation to the sea.</title>
        <authorList>
            <person name="Olsen J.L."/>
            <person name="Rouze P."/>
            <person name="Verhelst B."/>
            <person name="Lin Y.-C."/>
            <person name="Bayer T."/>
            <person name="Collen J."/>
            <person name="Dattolo E."/>
            <person name="De Paoli E."/>
            <person name="Dittami S."/>
            <person name="Maumus F."/>
            <person name="Michel G."/>
            <person name="Kersting A."/>
            <person name="Lauritano C."/>
            <person name="Lohaus R."/>
            <person name="Toepel M."/>
            <person name="Tonon T."/>
            <person name="Vanneste K."/>
            <person name="Amirebrahimi M."/>
            <person name="Brakel J."/>
            <person name="Bostroem C."/>
            <person name="Chovatia M."/>
            <person name="Grimwood J."/>
            <person name="Jenkins J.W."/>
            <person name="Jueterbock A."/>
            <person name="Mraz A."/>
            <person name="Stam W.T."/>
            <person name="Tice H."/>
            <person name="Bornberg-Bauer E."/>
            <person name="Green P.J."/>
            <person name="Pearson G.A."/>
            <person name="Procaccini G."/>
            <person name="Duarte C.M."/>
            <person name="Schmutz J."/>
            <person name="Reusch T.B.H."/>
            <person name="Van de Peer Y."/>
        </authorList>
    </citation>
    <scope>NUCLEOTIDE SEQUENCE [LARGE SCALE GENOMIC DNA]</scope>
    <source>
        <strain evidence="12">cv. Finnish</strain>
    </source>
</reference>
<keyword evidence="12" id="KW-1185">Reference proteome</keyword>
<sequence>MDWRSLLFLVLFSQHHLELCFTLNDEGMALLRIKEMVEKDPYSSLENWGVDGDESDDSSPCSWFGISCENKRVVSLNLEDLRLKGVLSPELGKLVHLRCLNLHNNSFYGNIPLEIHDLQNIKYLDLGYNDFGASFLSDISRFISLDILVLSQKQLLGTFSNQPAGTDISSKIQVNDDILTLDGKSFTRSFGDATIRKLLQGESGIQKSSSKKYMPMLLPKVSAPKVFYMRAIHSSSPPHEQFAPTILPSLDPTVAVDSPMISFKKRSPLLIPLIASGVVLLVIVAFCIIYFRSAKATSVRPWVTGLSGQLQKAFVKGVPQVMFSEIQIACEDFSNIIGSSSSCMIYKGTLSSGVEIAVTSVIPNLSKDWARQSEARFQKKIKTLSKLNHKNFVNLLGYCAEDTPFARMMVFEYAPNGTLHDHLHNKEAMDLNWPARMRITMGIAYCIDHMFQLDPPIFPSILNSNSILLTDDCSAKISDTELLDNTITCAGNSGPLISKNLNKEDTIYQYGMLLLEIVTGKYPSSEIDGELLMWASDYLVGRKPLTDMIDPMLKNQIEGEDFTQLCRVITFCLNPDPKQRPSARDLATLLREITAISPEAAAPKLSPLWWAELEIISNDEEI</sequence>
<dbReference type="Proteomes" id="UP000036987">
    <property type="component" value="Unassembled WGS sequence"/>
</dbReference>
<dbReference type="InterPro" id="IPR000719">
    <property type="entry name" value="Prot_kinase_dom"/>
</dbReference>
<dbReference type="GO" id="GO:0012505">
    <property type="term" value="C:endomembrane system"/>
    <property type="evidence" value="ECO:0007669"/>
    <property type="project" value="UniProtKB-SubCell"/>
</dbReference>
<feature type="chain" id="PRO_5005528540" evidence="9">
    <location>
        <begin position="23"/>
        <end position="622"/>
    </location>
</feature>
<dbReference type="OrthoDB" id="291737at2759"/>
<evidence type="ECO:0000256" key="3">
    <source>
        <dbReference type="ARBA" id="ARBA00022729"/>
    </source>
</evidence>
<dbReference type="SUPFAM" id="SSF52058">
    <property type="entry name" value="L domain-like"/>
    <property type="match status" value="1"/>
</dbReference>
<keyword evidence="11" id="KW-0808">Transferase</keyword>
<dbReference type="PROSITE" id="PS50011">
    <property type="entry name" value="PROTEIN_KINASE_DOM"/>
    <property type="match status" value="1"/>
</dbReference>
<keyword evidence="1" id="KW-0433">Leucine-rich repeat</keyword>
<dbReference type="OMA" id="CEVIRSC"/>
<evidence type="ECO:0000256" key="9">
    <source>
        <dbReference type="SAM" id="SignalP"/>
    </source>
</evidence>
<dbReference type="Pfam" id="PF08263">
    <property type="entry name" value="LRRNT_2"/>
    <property type="match status" value="1"/>
</dbReference>
<dbReference type="GO" id="GO:0005524">
    <property type="term" value="F:ATP binding"/>
    <property type="evidence" value="ECO:0007669"/>
    <property type="project" value="InterPro"/>
</dbReference>
<organism evidence="11 12">
    <name type="scientific">Zostera marina</name>
    <name type="common">Eelgrass</name>
    <dbReference type="NCBI Taxonomy" id="29655"/>
    <lineage>
        <taxon>Eukaryota</taxon>
        <taxon>Viridiplantae</taxon>
        <taxon>Streptophyta</taxon>
        <taxon>Embryophyta</taxon>
        <taxon>Tracheophyta</taxon>
        <taxon>Spermatophyta</taxon>
        <taxon>Magnoliopsida</taxon>
        <taxon>Liliopsida</taxon>
        <taxon>Zosteraceae</taxon>
        <taxon>Zostera</taxon>
    </lineage>
</organism>
<dbReference type="PANTHER" id="PTHR46084:SF14">
    <property type="entry name" value="PROTEIN KINASE DOMAIN-CONTAINING PROTEIN"/>
    <property type="match status" value="1"/>
</dbReference>
<name>A0A0K9Q4P0_ZOSMR</name>
<protein>
    <submittedName>
        <fullName evidence="11">Protein kinase family protein, putative, expressed</fullName>
    </submittedName>
</protein>
<keyword evidence="3 9" id="KW-0732">Signal</keyword>
<comment type="caution">
    <text evidence="11">The sequence shown here is derived from an EMBL/GenBank/DDBJ whole genome shotgun (WGS) entry which is preliminary data.</text>
</comment>
<dbReference type="InterPro" id="IPR011009">
    <property type="entry name" value="Kinase-like_dom_sf"/>
</dbReference>
<evidence type="ECO:0000256" key="7">
    <source>
        <dbReference type="ARBA" id="ARBA00046288"/>
    </source>
</evidence>